<reference evidence="4 5" key="1">
    <citation type="submission" date="2016-03" db="EMBL/GenBank/DDBJ databases">
        <title>Fine-scale spatial genetic structure of a fungal parasite of coffee scale insects.</title>
        <authorList>
            <person name="Jackson D."/>
            <person name="Zemenick K.A."/>
            <person name="Malloure B."/>
            <person name="Quandt C.A."/>
            <person name="James T.Y."/>
        </authorList>
    </citation>
    <scope>NUCLEOTIDE SEQUENCE [LARGE SCALE GENOMIC DNA]</scope>
    <source>
        <strain evidence="4 5">UM487</strain>
    </source>
</reference>
<comment type="caution">
    <text evidence="4">The sequence shown here is derived from an EMBL/GenBank/DDBJ whole genome shotgun (WGS) entry which is preliminary data.</text>
</comment>
<dbReference type="PANTHER" id="PTHR10039:SF10">
    <property type="entry name" value="NACHT DOMAIN-CONTAINING PROTEIN"/>
    <property type="match status" value="1"/>
</dbReference>
<evidence type="ECO:0000313" key="4">
    <source>
        <dbReference type="EMBL" id="OAQ96024.1"/>
    </source>
</evidence>
<keyword evidence="1" id="KW-0677">Repeat</keyword>
<evidence type="ECO:0000256" key="1">
    <source>
        <dbReference type="ARBA" id="ARBA00022737"/>
    </source>
</evidence>
<dbReference type="Gene3D" id="1.25.40.20">
    <property type="entry name" value="Ankyrin repeat-containing domain"/>
    <property type="match status" value="1"/>
</dbReference>
<dbReference type="SUPFAM" id="SSF52540">
    <property type="entry name" value="P-loop containing nucleoside triphosphate hydrolases"/>
    <property type="match status" value="1"/>
</dbReference>
<dbReference type="AlphaFoldDB" id="A0A179I1E0"/>
<dbReference type="SMART" id="SM00248">
    <property type="entry name" value="ANK"/>
    <property type="match status" value="4"/>
</dbReference>
<proteinExistence type="predicted"/>
<gene>
    <name evidence="4" type="ORF">LLEC1_03761</name>
</gene>
<dbReference type="InterPro" id="IPR027417">
    <property type="entry name" value="P-loop_NTPase"/>
</dbReference>
<organism evidence="4 5">
    <name type="scientific">Cordyceps confragosa</name>
    <name type="common">Lecanicillium lecanii</name>
    <dbReference type="NCBI Taxonomy" id="2714763"/>
    <lineage>
        <taxon>Eukaryota</taxon>
        <taxon>Fungi</taxon>
        <taxon>Dikarya</taxon>
        <taxon>Ascomycota</taxon>
        <taxon>Pezizomycotina</taxon>
        <taxon>Sordariomycetes</taxon>
        <taxon>Hypocreomycetidae</taxon>
        <taxon>Hypocreales</taxon>
        <taxon>Cordycipitaceae</taxon>
        <taxon>Akanthomyces</taxon>
    </lineage>
</organism>
<dbReference type="OMA" id="FTYASCY"/>
<evidence type="ECO:0000256" key="2">
    <source>
        <dbReference type="SAM" id="MobiDB-lite"/>
    </source>
</evidence>
<feature type="domain" description="Nephrocystin 3-like N-terminal" evidence="3">
    <location>
        <begin position="315"/>
        <end position="480"/>
    </location>
</feature>
<evidence type="ECO:0000313" key="5">
    <source>
        <dbReference type="Proteomes" id="UP000243081"/>
    </source>
</evidence>
<protein>
    <recommendedName>
        <fullName evidence="3">Nephrocystin 3-like N-terminal domain-containing protein</fullName>
    </recommendedName>
</protein>
<dbReference type="Proteomes" id="UP000243081">
    <property type="component" value="Unassembled WGS sequence"/>
</dbReference>
<feature type="compositionally biased region" description="Low complexity" evidence="2">
    <location>
        <begin position="55"/>
        <end position="64"/>
    </location>
</feature>
<dbReference type="InterPro" id="IPR002110">
    <property type="entry name" value="Ankyrin_rpt"/>
</dbReference>
<dbReference type="PANTHER" id="PTHR10039">
    <property type="entry name" value="AMELOGENIN"/>
    <property type="match status" value="1"/>
</dbReference>
<dbReference type="InterPro" id="IPR056884">
    <property type="entry name" value="NPHP3-like_N"/>
</dbReference>
<dbReference type="OrthoDB" id="163438at2759"/>
<keyword evidence="5" id="KW-1185">Reference proteome</keyword>
<name>A0A179I1E0_CORDF</name>
<sequence length="1185" mass="132208">MKWLVELSDRVHHRRTRRRASKASSEAMPVALDQSLPEANEVALEAAPEAEPEAALESTSEAAPQATPQATIEHSQSVWTAAYGEALSLLDEEKRVVVNKGQDLEELFDNLNDTNTRQKNESILRRGMRKVQGPIKFVNSAVTMSAPLAGFINPTASAAFTITQSVTTLAVGVCGMEDRLNNHITDMLGQIKVIDECDALGQKFDDGEPIHEALVAVYKDLLLFYYAVVHVLTKKSVALAWISEQFNERIPPVVQDFLKHTSLLYQHIDNATTKVIKSIESLLIDAKIIRILGDSKLNLLQDFHLELKTKTANDACRWAVDNPVFRTWYGTAATETLALYGEMGCGKSTTMAYIIEHVTQLSEGHIPSPIICYHYCQDNETGKSLNVYSSLIQQLMQRKQQVKVQFNSWYDKHKSESNYSPAHDPKLLGAFFFDAIRSSERPVFIFLDGLDECDDKSCAELVTSLRNHQRLMPTLRCCVSLRYHEHIQTLLDGCSEIHMQSDPGRDAVIVAHMVKERLPFLESEARTLVTKRLSELAKGSAIWVQMAVDLLAIRKTRAIAKLRAFLRDELPDSGLSALYAKLFSLVTGQDNDNARALSDGLEILAIAARPLSITELGWAVALRDPETSVETVRELSEYVDTKRLLGLLSPFIASVQFEAENIRQVRLFHQSVRELVVQSSPQHWARSRDSQMSNAVTSERQSELNGKATQECVKYLLLKEIGDCSLFSSEQEWEQSLDWLPGAGIFDDGPSAVSSPVDGSMSGLPSDTDEPHFDPSERGFGGFFTYAACYWLHHLSRAERRNGPALSDVITLTTPGQVRSQNWWAQFVRPDCTRQPDESRARPRSLDPMTIVSLYGPVYLFEELSRRVDTAAAGGLSITAKQRENAVETILCQGDMSRLPKLMRFDTEANLAEAVHFSVAVMQHWSAKREGLTADEKSNFDLIFDHIATGFELMVEHKWGNELLCLAAARGCLPIIERLFQAASCNSGLRQEILRAPHRENGRQAGAVAHQSVGDAAWNGQGATVAFLLEQEGIEAHLRYKDLKGNNVLHKATRMCDPETFGLLLSRYPEGIAERDKGEDTPLQALIFERRQNGAELVKRLLQAGADVRCGLDATPSDWHEPIRMACRWGDVGVIETLVRVGGADPMSVFKRGDQESGRQLDLIDSFNDGDELLMRHVRETLLSL</sequence>
<dbReference type="InterPro" id="IPR036770">
    <property type="entry name" value="Ankyrin_rpt-contain_sf"/>
</dbReference>
<dbReference type="SUPFAM" id="SSF48403">
    <property type="entry name" value="Ankyrin repeat"/>
    <property type="match status" value="1"/>
</dbReference>
<feature type="region of interest" description="Disordered" evidence="2">
    <location>
        <begin position="43"/>
        <end position="74"/>
    </location>
</feature>
<accession>A0A179I1E0</accession>
<dbReference type="Gene3D" id="3.40.50.300">
    <property type="entry name" value="P-loop containing nucleotide triphosphate hydrolases"/>
    <property type="match status" value="1"/>
</dbReference>
<evidence type="ECO:0000259" key="3">
    <source>
        <dbReference type="Pfam" id="PF24883"/>
    </source>
</evidence>
<dbReference type="EMBL" id="LUKN01004422">
    <property type="protein sequence ID" value="OAQ96024.1"/>
    <property type="molecule type" value="Genomic_DNA"/>
</dbReference>
<dbReference type="Pfam" id="PF24883">
    <property type="entry name" value="NPHP3_N"/>
    <property type="match status" value="1"/>
</dbReference>